<accession>A0A8B3FHR7</accession>
<dbReference type="GO" id="GO:0008967">
    <property type="term" value="F:phosphoglycolate phosphatase activity"/>
    <property type="evidence" value="ECO:0007669"/>
    <property type="project" value="TreeGrafter"/>
</dbReference>
<dbReference type="Gene3D" id="3.40.50.1000">
    <property type="entry name" value="HAD superfamily/HAD-like"/>
    <property type="match status" value="1"/>
</dbReference>
<dbReference type="SUPFAM" id="SSF56784">
    <property type="entry name" value="HAD-like"/>
    <property type="match status" value="1"/>
</dbReference>
<dbReference type="Pfam" id="PF13419">
    <property type="entry name" value="HAD_2"/>
    <property type="match status" value="1"/>
</dbReference>
<dbReference type="PANTHER" id="PTHR43434:SF24">
    <property type="entry name" value="HYDROLASE-RELATED"/>
    <property type="match status" value="1"/>
</dbReference>
<dbReference type="Proteomes" id="UP000279336">
    <property type="component" value="Unassembled WGS sequence"/>
</dbReference>
<dbReference type="InterPro" id="IPR050155">
    <property type="entry name" value="HAD-like_hydrolase_sf"/>
</dbReference>
<dbReference type="InterPro" id="IPR023214">
    <property type="entry name" value="HAD_sf"/>
</dbReference>
<dbReference type="GO" id="GO:0005829">
    <property type="term" value="C:cytosol"/>
    <property type="evidence" value="ECO:0007669"/>
    <property type="project" value="TreeGrafter"/>
</dbReference>
<reference evidence="1 2" key="1">
    <citation type="submission" date="2018-10" db="EMBL/GenBank/DDBJ databases">
        <title>Propionibacterium australiense Genome Sequencing and Assembly.</title>
        <authorList>
            <person name="Bernier A.-M."/>
            <person name="Bernard K."/>
        </authorList>
    </citation>
    <scope>NUCLEOTIDE SEQUENCE [LARGE SCALE GENOMIC DNA]</scope>
    <source>
        <strain evidence="1 2">NML98A078</strain>
    </source>
</reference>
<organism evidence="1 2">
    <name type="scientific">Propionibacterium australiense</name>
    <dbReference type="NCBI Taxonomy" id="119981"/>
    <lineage>
        <taxon>Bacteria</taxon>
        <taxon>Bacillati</taxon>
        <taxon>Actinomycetota</taxon>
        <taxon>Actinomycetes</taxon>
        <taxon>Propionibacteriales</taxon>
        <taxon>Propionibacteriaceae</taxon>
        <taxon>Propionibacterium</taxon>
    </lineage>
</organism>
<dbReference type="EMBL" id="RCIW01000018">
    <property type="protein sequence ID" value="RLP07573.1"/>
    <property type="molecule type" value="Genomic_DNA"/>
</dbReference>
<evidence type="ECO:0000313" key="2">
    <source>
        <dbReference type="Proteomes" id="UP000279336"/>
    </source>
</evidence>
<dbReference type="Gene3D" id="1.10.150.240">
    <property type="entry name" value="Putative phosphatase, domain 2"/>
    <property type="match status" value="1"/>
</dbReference>
<dbReference type="GO" id="GO:0006281">
    <property type="term" value="P:DNA repair"/>
    <property type="evidence" value="ECO:0007669"/>
    <property type="project" value="TreeGrafter"/>
</dbReference>
<dbReference type="InterPro" id="IPR036412">
    <property type="entry name" value="HAD-like_sf"/>
</dbReference>
<protein>
    <submittedName>
        <fullName evidence="1">HAD family hydrolase</fullName>
    </submittedName>
</protein>
<dbReference type="InterPro" id="IPR041492">
    <property type="entry name" value="HAD_2"/>
</dbReference>
<name>A0A8B3FHR7_9ACTN</name>
<comment type="caution">
    <text evidence="1">The sequence shown here is derived from an EMBL/GenBank/DDBJ whole genome shotgun (WGS) entry which is preliminary data.</text>
</comment>
<proteinExistence type="predicted"/>
<gene>
    <name evidence="1" type="ORF">D7U36_11245</name>
</gene>
<dbReference type="InterPro" id="IPR023198">
    <property type="entry name" value="PGP-like_dom2"/>
</dbReference>
<evidence type="ECO:0000313" key="1">
    <source>
        <dbReference type="EMBL" id="RLP07573.1"/>
    </source>
</evidence>
<dbReference type="SFLD" id="SFLDS00003">
    <property type="entry name" value="Haloacid_Dehalogenase"/>
    <property type="match status" value="1"/>
</dbReference>
<dbReference type="PANTHER" id="PTHR43434">
    <property type="entry name" value="PHOSPHOGLYCOLATE PHOSPHATASE"/>
    <property type="match status" value="1"/>
</dbReference>
<sequence length="276" mass="29727">MLARRYALAVRVGTHAAGSPHLPRRLRRVARFPPSLLPLDRDDPDDRPGGAGRKRHRLAYVSSTAPYELVLFDLDGTLINSIDLIVATWQYLGREVLDRPLSREEVTPLIGLPLRQAVASVVPDRPDEVARLYHEWNVAHHDEYVTAYSGMVDLVAGLRDAGLRVGVVTAKMRSLAEHGLGVCGYEGLIEVACGVEDTTRHKPDPEPLLAGLARMGGSLGSVAYVGDSVWDLRAAQAAGMPGIGVTWGAGDPGELRAEQSLAVVDTPDQLAARLLG</sequence>
<dbReference type="OrthoDB" id="9797743at2"/>
<dbReference type="SFLD" id="SFLDG01129">
    <property type="entry name" value="C1.5:_HAD__Beta-PGM__Phosphata"/>
    <property type="match status" value="1"/>
</dbReference>
<keyword evidence="1" id="KW-0378">Hydrolase</keyword>
<dbReference type="AlphaFoldDB" id="A0A8B3FHR7"/>